<dbReference type="GO" id="GO:0000160">
    <property type="term" value="P:phosphorelay signal transduction system"/>
    <property type="evidence" value="ECO:0007669"/>
    <property type="project" value="InterPro"/>
</dbReference>
<evidence type="ECO:0000313" key="7">
    <source>
        <dbReference type="EMBL" id="SFF28540.1"/>
    </source>
</evidence>
<dbReference type="InterPro" id="IPR019734">
    <property type="entry name" value="TPR_rpt"/>
</dbReference>
<dbReference type="AlphaFoldDB" id="A0A1I2HGV4"/>
<dbReference type="InterPro" id="IPR049945">
    <property type="entry name" value="AAA_22"/>
</dbReference>
<protein>
    <submittedName>
        <fullName evidence="7">DNA-binding transcriptional activator of the SARP family</fullName>
    </submittedName>
</protein>
<evidence type="ECO:0000256" key="5">
    <source>
        <dbReference type="PROSITE-ProRule" id="PRU01091"/>
    </source>
</evidence>
<accession>A0A1I2HGV4</accession>
<dbReference type="InterPro" id="IPR011990">
    <property type="entry name" value="TPR-like_helical_dom_sf"/>
</dbReference>
<dbReference type="Gene3D" id="1.10.10.10">
    <property type="entry name" value="Winged helix-like DNA-binding domain superfamily/Winged helix DNA-binding domain"/>
    <property type="match status" value="1"/>
</dbReference>
<dbReference type="InterPro" id="IPR027417">
    <property type="entry name" value="P-loop_NTPase"/>
</dbReference>
<dbReference type="InterPro" id="IPR051677">
    <property type="entry name" value="AfsR-DnrI-RedD_regulator"/>
</dbReference>
<organism evidence="7 8">
    <name type="scientific">Actinoplanes philippinensis</name>
    <dbReference type="NCBI Taxonomy" id="35752"/>
    <lineage>
        <taxon>Bacteria</taxon>
        <taxon>Bacillati</taxon>
        <taxon>Actinomycetota</taxon>
        <taxon>Actinomycetes</taxon>
        <taxon>Micromonosporales</taxon>
        <taxon>Micromonosporaceae</taxon>
        <taxon>Actinoplanes</taxon>
    </lineage>
</organism>
<dbReference type="PRINTS" id="PR00364">
    <property type="entry name" value="DISEASERSIST"/>
</dbReference>
<feature type="DNA-binding region" description="OmpR/PhoB-type" evidence="5">
    <location>
        <begin position="1"/>
        <end position="94"/>
    </location>
</feature>
<keyword evidence="8" id="KW-1185">Reference proteome</keyword>
<gene>
    <name evidence="7" type="ORF">SAMN05421541_108146</name>
</gene>
<dbReference type="EMBL" id="FONV01000008">
    <property type="protein sequence ID" value="SFF28540.1"/>
    <property type="molecule type" value="Genomic_DNA"/>
</dbReference>
<evidence type="ECO:0000256" key="3">
    <source>
        <dbReference type="ARBA" id="ARBA00023125"/>
    </source>
</evidence>
<dbReference type="InterPro" id="IPR005158">
    <property type="entry name" value="BTAD"/>
</dbReference>
<dbReference type="Pfam" id="PF00486">
    <property type="entry name" value="Trans_reg_C"/>
    <property type="match status" value="1"/>
</dbReference>
<dbReference type="RefSeq" id="WP_177319837.1">
    <property type="nucleotide sequence ID" value="NZ_BOMT01000085.1"/>
</dbReference>
<sequence length="923" mass="98168">MRGGSWFRVLGPVRAGRDDAEADLGTPQQRVVLAVLVAGAGGPVAAATIADVLWRDDPPRSASSTIQQYVSRLRRALGTPDVIRRVRGGYRLDGDDLDVLTWRGLVAGGRAGEALRVWSGPVAADLPAESREHPVFAGLAREHAAVLCAAADQALASGRAGELTGALQLAVTWYPYDEAVHARLIRVLAATGRRADALRHFHTVREALTGELGVEPGKLLQDAHRLVLADPEPSPAESRQEPVPGGPAMLPADPRTFSGRTAEIEQLDALMTGDRPLTVVTGLGGAGKTTLALRWAHRRVADFPDGQLYVDLRGFAPGNVPVEPAEALHTLLEALGVARANQPSSLAELAALYRTRLDGRRVLVVLDNARDDEQARPLLPAAAGCAVVVTSRSHLGGLVVEDGARSMGLDLFSGAEARAYLRSLLGARVDAEPDATAVIAEVCGGLPLALALCVAWARRHPGFALADVAAELRQRDGLDAFTGVAAGRDVRAVFSWSYQGLGVEAAELFRALGAHPGPDVAATTVRSVAGLDRAGTLRLLTELLDAQLVSEVQPGRYAMHDLVRAYAIELGDPRERQRTLRRVVDHYLHTLIGCAMTVAPHRAPVDAGTPAPGVTAWTPSGREQALAWFAAEHDNLLAAFDAAERAGADAPLWLTCWAFDSFLTATLGRSDETPSLVRRALAAAERAGEVWWRGYLHHALASWHYQRGDHPEALRQLETTAAIGRAAGDPIRTAGALVHIATALVDPGGWPSGEQIERAGALADEAVVLCVRVLDGVAAATEADRVRARQILGDTYSFTALRVLHRTGDLAAAEAELGNGLRIHGNAPYLTVWLLENMARFRSRLGDDAAAVRTYEQAIALGDDAWATTAMLTAVAECHARLGDPDRLAEVRDRVLRDLDGVYHSNAAGLRARLAALTTTATA</sequence>
<dbReference type="Pfam" id="PF13176">
    <property type="entry name" value="TPR_7"/>
    <property type="match status" value="1"/>
</dbReference>
<dbReference type="STRING" id="35752.SAMN05421541_108146"/>
<evidence type="ECO:0000256" key="2">
    <source>
        <dbReference type="ARBA" id="ARBA00023015"/>
    </source>
</evidence>
<feature type="domain" description="OmpR/PhoB-type" evidence="6">
    <location>
        <begin position="1"/>
        <end position="94"/>
    </location>
</feature>
<dbReference type="SUPFAM" id="SSF52540">
    <property type="entry name" value="P-loop containing nucleoside triphosphate hydrolases"/>
    <property type="match status" value="1"/>
</dbReference>
<dbReference type="SMART" id="SM00862">
    <property type="entry name" value="Trans_reg_C"/>
    <property type="match status" value="1"/>
</dbReference>
<name>A0A1I2HGV4_9ACTN</name>
<comment type="similarity">
    <text evidence="1">Belongs to the AfsR/DnrI/RedD regulatory family.</text>
</comment>
<proteinExistence type="inferred from homology"/>
<dbReference type="InterPro" id="IPR036388">
    <property type="entry name" value="WH-like_DNA-bd_sf"/>
</dbReference>
<evidence type="ECO:0000256" key="4">
    <source>
        <dbReference type="ARBA" id="ARBA00023163"/>
    </source>
</evidence>
<dbReference type="GO" id="GO:0003677">
    <property type="term" value="F:DNA binding"/>
    <property type="evidence" value="ECO:0007669"/>
    <property type="project" value="UniProtKB-UniRule"/>
</dbReference>
<keyword evidence="2" id="KW-0805">Transcription regulation</keyword>
<dbReference type="SUPFAM" id="SSF48452">
    <property type="entry name" value="TPR-like"/>
    <property type="match status" value="2"/>
</dbReference>
<dbReference type="GO" id="GO:0006355">
    <property type="term" value="P:regulation of DNA-templated transcription"/>
    <property type="evidence" value="ECO:0007669"/>
    <property type="project" value="InterPro"/>
</dbReference>
<evidence type="ECO:0000259" key="6">
    <source>
        <dbReference type="PROSITE" id="PS51755"/>
    </source>
</evidence>
<dbReference type="InterPro" id="IPR001867">
    <property type="entry name" value="OmpR/PhoB-type_DNA-bd"/>
</dbReference>
<dbReference type="SMART" id="SM01043">
    <property type="entry name" value="BTAD"/>
    <property type="match status" value="1"/>
</dbReference>
<dbReference type="PROSITE" id="PS51755">
    <property type="entry name" value="OMPR_PHOB"/>
    <property type="match status" value="1"/>
</dbReference>
<reference evidence="7 8" key="1">
    <citation type="submission" date="2016-10" db="EMBL/GenBank/DDBJ databases">
        <authorList>
            <person name="de Groot N.N."/>
        </authorList>
    </citation>
    <scope>NUCLEOTIDE SEQUENCE [LARGE SCALE GENOMIC DNA]</scope>
    <source>
        <strain evidence="7 8">DSM 43019</strain>
    </source>
</reference>
<keyword evidence="3 5" id="KW-0238">DNA-binding</keyword>
<keyword evidence="4" id="KW-0804">Transcription</keyword>
<evidence type="ECO:0000313" key="8">
    <source>
        <dbReference type="Proteomes" id="UP000199645"/>
    </source>
</evidence>
<dbReference type="PANTHER" id="PTHR35807">
    <property type="entry name" value="TRANSCRIPTIONAL REGULATOR REDD-RELATED"/>
    <property type="match status" value="1"/>
</dbReference>
<evidence type="ECO:0000256" key="1">
    <source>
        <dbReference type="ARBA" id="ARBA00005820"/>
    </source>
</evidence>
<dbReference type="GO" id="GO:0016887">
    <property type="term" value="F:ATP hydrolysis activity"/>
    <property type="evidence" value="ECO:0007669"/>
    <property type="project" value="InterPro"/>
</dbReference>
<dbReference type="Gene3D" id="3.40.50.300">
    <property type="entry name" value="P-loop containing nucleotide triphosphate hydrolases"/>
    <property type="match status" value="1"/>
</dbReference>
<dbReference type="PANTHER" id="PTHR35807:SF1">
    <property type="entry name" value="TRANSCRIPTIONAL REGULATOR REDD"/>
    <property type="match status" value="1"/>
</dbReference>
<dbReference type="Gene3D" id="1.25.40.10">
    <property type="entry name" value="Tetratricopeptide repeat domain"/>
    <property type="match status" value="2"/>
</dbReference>
<dbReference type="Pfam" id="PF13401">
    <property type="entry name" value="AAA_22"/>
    <property type="match status" value="1"/>
</dbReference>
<dbReference type="Proteomes" id="UP000199645">
    <property type="component" value="Unassembled WGS sequence"/>
</dbReference>
<dbReference type="SUPFAM" id="SSF46894">
    <property type="entry name" value="C-terminal effector domain of the bipartite response regulators"/>
    <property type="match status" value="1"/>
</dbReference>
<dbReference type="Pfam" id="PF03704">
    <property type="entry name" value="BTAD"/>
    <property type="match status" value="1"/>
</dbReference>
<dbReference type="InterPro" id="IPR016032">
    <property type="entry name" value="Sig_transdc_resp-reg_C-effctor"/>
</dbReference>